<dbReference type="SUPFAM" id="SSF49879">
    <property type="entry name" value="SMAD/FHA domain"/>
    <property type="match status" value="1"/>
</dbReference>
<dbReference type="Pfam" id="PF01580">
    <property type="entry name" value="FtsK_SpoIIIE"/>
    <property type="match status" value="1"/>
</dbReference>
<feature type="domain" description="FtsK" evidence="7">
    <location>
        <begin position="560"/>
        <end position="748"/>
    </location>
</feature>
<dbReference type="InterPro" id="IPR032030">
    <property type="entry name" value="YscD_cytoplasmic_dom"/>
</dbReference>
<evidence type="ECO:0000256" key="4">
    <source>
        <dbReference type="PROSITE-ProRule" id="PRU00289"/>
    </source>
</evidence>
<dbReference type="PANTHER" id="PTHR22683:SF1">
    <property type="entry name" value="TYPE VII SECRETION SYSTEM PROTEIN ESSC"/>
    <property type="match status" value="1"/>
</dbReference>
<evidence type="ECO:0000259" key="6">
    <source>
        <dbReference type="PROSITE" id="PS50006"/>
    </source>
</evidence>
<dbReference type="Gene3D" id="2.60.200.20">
    <property type="match status" value="1"/>
</dbReference>
<dbReference type="OrthoDB" id="9807790at2"/>
<keyword evidence="5" id="KW-1133">Transmembrane helix</keyword>
<dbReference type="GO" id="GO:0005524">
    <property type="term" value="F:ATP binding"/>
    <property type="evidence" value="ECO:0007669"/>
    <property type="project" value="UniProtKB-UniRule"/>
</dbReference>
<dbReference type="Gene3D" id="3.40.50.300">
    <property type="entry name" value="P-loop containing nucleotide triphosphate hydrolases"/>
    <property type="match status" value="2"/>
</dbReference>
<name>A0A5D0XLM4_9MICC</name>
<comment type="caution">
    <text evidence="8">The sequence shown here is derived from an EMBL/GenBank/DDBJ whole genome shotgun (WGS) entry which is preliminary data.</text>
</comment>
<keyword evidence="5" id="KW-0812">Transmembrane</keyword>
<dbReference type="SMART" id="SM00240">
    <property type="entry name" value="FHA"/>
    <property type="match status" value="1"/>
</dbReference>
<keyword evidence="1" id="KW-0597">Phosphoprotein</keyword>
<protein>
    <submittedName>
        <fullName evidence="8">FHA domain-containing protein</fullName>
    </submittedName>
</protein>
<evidence type="ECO:0000313" key="9">
    <source>
        <dbReference type="Proteomes" id="UP000323410"/>
    </source>
</evidence>
<gene>
    <name evidence="8" type="ORF">FQ377_12385</name>
</gene>
<dbReference type="CDD" id="cd00060">
    <property type="entry name" value="FHA"/>
    <property type="match status" value="1"/>
</dbReference>
<dbReference type="CDD" id="cd01127">
    <property type="entry name" value="TrwB_TraG_TraD_VirD4"/>
    <property type="match status" value="1"/>
</dbReference>
<reference evidence="8 9" key="1">
    <citation type="submission" date="2019-08" db="EMBL/GenBank/DDBJ databases">
        <title>Genone of Arthrobacter echini P9.</title>
        <authorList>
            <person name="Bowman J.P."/>
        </authorList>
    </citation>
    <scope>NUCLEOTIDE SEQUENCE [LARGE SCALE GENOMIC DNA]</scope>
    <source>
        <strain evidence="8 9">P9</strain>
    </source>
</reference>
<keyword evidence="3 4" id="KW-0067">ATP-binding</keyword>
<evidence type="ECO:0000313" key="8">
    <source>
        <dbReference type="EMBL" id="TYC97445.1"/>
    </source>
</evidence>
<accession>A0A5D0XLM4</accession>
<dbReference type="InterPro" id="IPR000253">
    <property type="entry name" value="FHA_dom"/>
</dbReference>
<dbReference type="PROSITE" id="PS50901">
    <property type="entry name" value="FTSK"/>
    <property type="match status" value="1"/>
</dbReference>
<dbReference type="Proteomes" id="UP000323410">
    <property type="component" value="Unassembled WGS sequence"/>
</dbReference>
<evidence type="ECO:0000259" key="7">
    <source>
        <dbReference type="PROSITE" id="PS50901"/>
    </source>
</evidence>
<dbReference type="InterPro" id="IPR008984">
    <property type="entry name" value="SMAD_FHA_dom_sf"/>
</dbReference>
<dbReference type="CDD" id="cd00267">
    <property type="entry name" value="ABC_ATPase"/>
    <property type="match status" value="1"/>
</dbReference>
<keyword evidence="5" id="KW-0472">Membrane</keyword>
<keyword evidence="9" id="KW-1185">Reference proteome</keyword>
<keyword evidence="2 4" id="KW-0547">Nucleotide-binding</keyword>
<dbReference type="PANTHER" id="PTHR22683">
    <property type="entry name" value="SPORULATION PROTEIN RELATED"/>
    <property type="match status" value="1"/>
</dbReference>
<dbReference type="EMBL" id="VSLD01000007">
    <property type="protein sequence ID" value="TYC97445.1"/>
    <property type="molecule type" value="Genomic_DNA"/>
</dbReference>
<dbReference type="Pfam" id="PF16697">
    <property type="entry name" value="Yop-YscD_cpl"/>
    <property type="match status" value="1"/>
</dbReference>
<evidence type="ECO:0000256" key="1">
    <source>
        <dbReference type="ARBA" id="ARBA00022553"/>
    </source>
</evidence>
<dbReference type="SUPFAM" id="SSF52540">
    <property type="entry name" value="P-loop containing nucleoside triphosphate hydrolases"/>
    <property type="match status" value="2"/>
</dbReference>
<feature type="transmembrane region" description="Helical" evidence="5">
    <location>
        <begin position="208"/>
        <end position="225"/>
    </location>
</feature>
<evidence type="ECO:0000256" key="2">
    <source>
        <dbReference type="ARBA" id="ARBA00022741"/>
    </source>
</evidence>
<feature type="domain" description="FHA" evidence="6">
    <location>
        <begin position="107"/>
        <end position="155"/>
    </location>
</feature>
<dbReference type="InterPro" id="IPR002543">
    <property type="entry name" value="FtsK_dom"/>
</dbReference>
<feature type="binding site" evidence="4">
    <location>
        <begin position="578"/>
        <end position="585"/>
    </location>
    <ligand>
        <name>ATP</name>
        <dbReference type="ChEBI" id="CHEBI:30616"/>
    </ligand>
</feature>
<dbReference type="InterPro" id="IPR003593">
    <property type="entry name" value="AAA+_ATPase"/>
</dbReference>
<dbReference type="GO" id="GO:0003677">
    <property type="term" value="F:DNA binding"/>
    <property type="evidence" value="ECO:0007669"/>
    <property type="project" value="InterPro"/>
</dbReference>
<sequence length="1351" mass="140813">MDLHITLVDAPPAVFPAREIVVDTDVLRSGVTLAERLEAAGHRGPFTVDGVPLTTLSPLAGALPDGAVVVAGLQPCPPRSERLPHLVFVVRSGPDAGQVVPLTRGSYTIGRADSDIVIADPALSRRQALLTVGADTITLEDLGSANGTVVDDEPITTALITVAAVVAFGTSRCGLELVDGTEWLPSPAVDVLAPIPLGVELPAKPSRILVLTAFLPLVLGVVLALTTGMWFFLAFSALSAVTGMVPLLTYRRSSKDFARTVCRAAGQDRDRRSRAVPDPGQTALDALRHSADPILPGNREEPRAPTLALLRLGLAAQPARLTVNRADQGFVPPVLPELPLLLPCAIRAAGAAPNSMTVTGEADAVHALSRALLLQLAHPAADPPPVLCWGPPSEVPRHARFLPNVRLSHDVRVLASLTASSSLLLVFQFSDDLPDMSAAPHVCIIDFRGGDAVTDQNLSTDHVRLCSGSARARLGGIDLDVRVDGVSSHVFERTARLLARSKPLALARARLTAGTAGGLPRSASLWTGDLSPGALTETARPHWARADPGHPVARLGRAASGDLFLDLVDDGPHLLVAGTTGSGKSEFLRTLVLALAVDQPPELLTMLLIDYKGGSGLGALAALPHCVGSLTDLSSESTARALTSLRAELRRRETLCADHGASDLGELRQVAPAACPPRLLVVIDEFRMLSEDVPGAVQDLLKIAALGRSLGVHLVLATQRAQGAVTPDLRANITSSILLRVQTAMESHDLLGSGAAAEIGVDFPGRAYLRRGGEVPVAFQVASSSSRPPASTTTGWQDLAAYVTGEDPAARAAPGPDPAAPAGVLDTAVRALGAAAGDSPTLQLSRPVLPPLPTLLPAAAVSGYQPADRPGRCPPGEAVPLGVADFPDVQTQRLLLWHPGGHSHLALVGLGGSGSTAALASSVSRLPVIDPDLHLYLLDGDGSLSASRDFAQIGAYVHSHETRRAGRVLSRLASLPLQEPGSRPHIVLVITGWGHWSTRFRQGRSLQAEEDLHTVARDGVTRGVSILISGDRELTTARFFALLPNRVYLPLGAHQETTLTWPKLPLLDAVAGRGFVQGPLTGASGDGACQLIADPAGQDAVTEPPRPPVTAPFPVHPLPRLIRLDELRRGPGERRSCPAGAITVGVHGDDLATLSVSLLSGEVYLVLGPPGSGRSTVLRVFARSPEHLRAGRRLLAPPPGTGAPEYWRGVRDHGCGEVPPERIIALVDDADRLPADVQQILSSLVTAGAAAVLSAAPGPALLTRVPLSLQARGSGRGMVLAPRTPADGDFFGLRPEVEGPPAAGRGWACEPSGAVELQIAWPADAPDTGPLQTAPVGAPARAFFRSPPGAP</sequence>
<dbReference type="SMART" id="SM00382">
    <property type="entry name" value="AAA"/>
    <property type="match status" value="2"/>
</dbReference>
<evidence type="ECO:0000256" key="5">
    <source>
        <dbReference type="SAM" id="Phobius"/>
    </source>
</evidence>
<proteinExistence type="predicted"/>
<dbReference type="RefSeq" id="WP_148601583.1">
    <property type="nucleotide sequence ID" value="NZ_VSLD01000007.1"/>
</dbReference>
<organism evidence="8 9">
    <name type="scientific">Arthrobacter echini</name>
    <dbReference type="NCBI Taxonomy" id="1529066"/>
    <lineage>
        <taxon>Bacteria</taxon>
        <taxon>Bacillati</taxon>
        <taxon>Actinomycetota</taxon>
        <taxon>Actinomycetes</taxon>
        <taxon>Micrococcales</taxon>
        <taxon>Micrococcaceae</taxon>
        <taxon>Arthrobacter</taxon>
    </lineage>
</organism>
<feature type="transmembrane region" description="Helical" evidence="5">
    <location>
        <begin position="231"/>
        <end position="250"/>
    </location>
</feature>
<evidence type="ECO:0000256" key="3">
    <source>
        <dbReference type="ARBA" id="ARBA00022840"/>
    </source>
</evidence>
<dbReference type="InterPro" id="IPR050206">
    <property type="entry name" value="FtsK/SpoIIIE/SftA"/>
</dbReference>
<dbReference type="PROSITE" id="PS50006">
    <property type="entry name" value="FHA_DOMAIN"/>
    <property type="match status" value="1"/>
</dbReference>
<dbReference type="InterPro" id="IPR027417">
    <property type="entry name" value="P-loop_NTPase"/>
</dbReference>